<evidence type="ECO:0000256" key="2">
    <source>
        <dbReference type="SAM" id="SignalP"/>
    </source>
</evidence>
<dbReference type="EMBL" id="GGFL01016028">
    <property type="protein sequence ID" value="MBW80206.1"/>
    <property type="molecule type" value="Transcribed_RNA"/>
</dbReference>
<feature type="signal peptide" evidence="2">
    <location>
        <begin position="1"/>
        <end position="24"/>
    </location>
</feature>
<name>A0A2M4DRM3_ANODA</name>
<evidence type="ECO:0000256" key="1">
    <source>
        <dbReference type="SAM" id="MobiDB-lite"/>
    </source>
</evidence>
<feature type="compositionally biased region" description="Low complexity" evidence="1">
    <location>
        <begin position="77"/>
        <end position="101"/>
    </location>
</feature>
<dbReference type="AlphaFoldDB" id="A0A2M4DRM3"/>
<protein>
    <submittedName>
        <fullName evidence="3">Putative secreted protein</fullName>
    </submittedName>
</protein>
<reference evidence="3" key="1">
    <citation type="submission" date="2018-01" db="EMBL/GenBank/DDBJ databases">
        <title>An insight into the sialome of Amazonian anophelines.</title>
        <authorList>
            <person name="Ribeiro J.M."/>
            <person name="Scarpassa V."/>
            <person name="Calvo E."/>
        </authorList>
    </citation>
    <scope>NUCLEOTIDE SEQUENCE</scope>
</reference>
<proteinExistence type="predicted"/>
<feature type="chain" id="PRO_5014636929" evidence="2">
    <location>
        <begin position="25"/>
        <end position="125"/>
    </location>
</feature>
<evidence type="ECO:0000313" key="3">
    <source>
        <dbReference type="EMBL" id="MBW80206.1"/>
    </source>
</evidence>
<accession>A0A2M4DRM3</accession>
<keyword evidence="2" id="KW-0732">Signal</keyword>
<feature type="region of interest" description="Disordered" evidence="1">
    <location>
        <begin position="71"/>
        <end position="101"/>
    </location>
</feature>
<sequence>MGWRRLHRLRLLLLRPLHPRPAEARWLPMLPPAVLPLTGITTRSCCWQTTAFHSSIHDTFSPASTISRPHRCMHPVSSSSSSNSSSTTNTSSRTRSSSISSSNNIILMGRHSVICITHRTMVSPV</sequence>
<organism evidence="3">
    <name type="scientific">Anopheles darlingi</name>
    <name type="common">Mosquito</name>
    <dbReference type="NCBI Taxonomy" id="43151"/>
    <lineage>
        <taxon>Eukaryota</taxon>
        <taxon>Metazoa</taxon>
        <taxon>Ecdysozoa</taxon>
        <taxon>Arthropoda</taxon>
        <taxon>Hexapoda</taxon>
        <taxon>Insecta</taxon>
        <taxon>Pterygota</taxon>
        <taxon>Neoptera</taxon>
        <taxon>Endopterygota</taxon>
        <taxon>Diptera</taxon>
        <taxon>Nematocera</taxon>
        <taxon>Culicoidea</taxon>
        <taxon>Culicidae</taxon>
        <taxon>Anophelinae</taxon>
        <taxon>Anopheles</taxon>
    </lineage>
</organism>